<evidence type="ECO:0000313" key="3">
    <source>
        <dbReference type="EMBL" id="OZI16852.1"/>
    </source>
</evidence>
<dbReference type="AlphaFoldDB" id="A0A261QWU2"/>
<evidence type="ECO:0000259" key="2">
    <source>
        <dbReference type="Pfam" id="PF07883"/>
    </source>
</evidence>
<evidence type="ECO:0000256" key="1">
    <source>
        <dbReference type="SAM" id="SignalP"/>
    </source>
</evidence>
<dbReference type="InterPro" id="IPR011051">
    <property type="entry name" value="RmlC_Cupin_sf"/>
</dbReference>
<comment type="caution">
    <text evidence="3">The sequence shown here is derived from an EMBL/GenBank/DDBJ whole genome shotgun (WGS) entry which is preliminary data.</text>
</comment>
<name>A0A261QWU2_9BORD</name>
<proteinExistence type="predicted"/>
<gene>
    <name evidence="3" type="ORF">CAL19_16125</name>
</gene>
<keyword evidence="1" id="KW-0732">Signal</keyword>
<evidence type="ECO:0000313" key="4">
    <source>
        <dbReference type="Proteomes" id="UP000216947"/>
    </source>
</evidence>
<dbReference type="CDD" id="cd02234">
    <property type="entry name" value="cupin_BLR7677-like"/>
    <property type="match status" value="1"/>
</dbReference>
<keyword evidence="4" id="KW-1185">Reference proteome</keyword>
<dbReference type="Pfam" id="PF07883">
    <property type="entry name" value="Cupin_2"/>
    <property type="match status" value="1"/>
</dbReference>
<sequence>MFHIRTHGLRCAAVGALLFASLVAHAGPAHHSAPAGSAADPTVTALMTQSLPNFPGNEGMMIIVDYPPGGADPVHRHDASAFVYVLEGSIVMQVEGGKEVTLRPGQTYYEGPNDIHLVGRNASQTEPAKFLAVLIKKQGAPALIPLK</sequence>
<feature type="domain" description="Cupin type-2" evidence="2">
    <location>
        <begin position="63"/>
        <end position="133"/>
    </location>
</feature>
<protein>
    <submittedName>
        <fullName evidence="3">Cupin</fullName>
    </submittedName>
</protein>
<dbReference type="RefSeq" id="WP_094797722.1">
    <property type="nucleotide sequence ID" value="NZ_NEVK01000008.1"/>
</dbReference>
<dbReference type="InterPro" id="IPR014710">
    <property type="entry name" value="RmlC-like_jellyroll"/>
</dbReference>
<dbReference type="SUPFAM" id="SSF51182">
    <property type="entry name" value="RmlC-like cupins"/>
    <property type="match status" value="1"/>
</dbReference>
<reference evidence="4" key="1">
    <citation type="submission" date="2017-05" db="EMBL/GenBank/DDBJ databases">
        <title>Complete and WGS of Bordetella genogroups.</title>
        <authorList>
            <person name="Spilker T."/>
            <person name="Lipuma J."/>
        </authorList>
    </citation>
    <scope>NUCLEOTIDE SEQUENCE [LARGE SCALE GENOMIC DNA]</scope>
    <source>
        <strain evidence="4">AU18089</strain>
    </source>
</reference>
<dbReference type="Gene3D" id="2.60.120.10">
    <property type="entry name" value="Jelly Rolls"/>
    <property type="match status" value="1"/>
</dbReference>
<organism evidence="3 4">
    <name type="scientific">Bordetella genomosp. 7</name>
    <dbReference type="NCBI Taxonomy" id="1416805"/>
    <lineage>
        <taxon>Bacteria</taxon>
        <taxon>Pseudomonadati</taxon>
        <taxon>Pseudomonadota</taxon>
        <taxon>Betaproteobacteria</taxon>
        <taxon>Burkholderiales</taxon>
        <taxon>Alcaligenaceae</taxon>
        <taxon>Bordetella</taxon>
    </lineage>
</organism>
<feature type="chain" id="PRO_5012424274" evidence="1">
    <location>
        <begin position="27"/>
        <end position="147"/>
    </location>
</feature>
<dbReference type="PANTHER" id="PTHR38599">
    <property type="entry name" value="CUPIN DOMAIN PROTEIN (AFU_ORTHOLOGUE AFUA_3G13620)"/>
    <property type="match status" value="1"/>
</dbReference>
<dbReference type="Proteomes" id="UP000216947">
    <property type="component" value="Unassembled WGS sequence"/>
</dbReference>
<dbReference type="EMBL" id="NEVK01000008">
    <property type="protein sequence ID" value="OZI16852.1"/>
    <property type="molecule type" value="Genomic_DNA"/>
</dbReference>
<accession>A0A261QWU2</accession>
<dbReference type="InterPro" id="IPR013096">
    <property type="entry name" value="Cupin_2"/>
</dbReference>
<feature type="signal peptide" evidence="1">
    <location>
        <begin position="1"/>
        <end position="26"/>
    </location>
</feature>
<dbReference type="PANTHER" id="PTHR38599:SF1">
    <property type="entry name" value="CUPIN DOMAIN PROTEIN (AFU_ORTHOLOGUE AFUA_3G13620)"/>
    <property type="match status" value="1"/>
</dbReference>